<feature type="transmembrane region" description="Helical" evidence="9">
    <location>
        <begin position="78"/>
        <end position="99"/>
    </location>
</feature>
<evidence type="ECO:0000313" key="10">
    <source>
        <dbReference type="EMBL" id="KAG7159450.1"/>
    </source>
</evidence>
<keyword evidence="3 9" id="KW-0812">Transmembrane</keyword>
<dbReference type="Proteomes" id="UP000747542">
    <property type="component" value="Unassembled WGS sequence"/>
</dbReference>
<dbReference type="AlphaFoldDB" id="A0A8J5JKR8"/>
<evidence type="ECO:0000313" key="11">
    <source>
        <dbReference type="Proteomes" id="UP000747542"/>
    </source>
</evidence>
<evidence type="ECO:0000256" key="6">
    <source>
        <dbReference type="ARBA" id="ARBA00023128"/>
    </source>
</evidence>
<dbReference type="PANTHER" id="PTHR14110:SF0">
    <property type="entry name" value="MITOCHONDRIAL IMPORT INNER MEMBRANE TRANSLOCASE SUBUNIT TIM22"/>
    <property type="match status" value="1"/>
</dbReference>
<name>A0A8J5JKR8_HOMAM</name>
<feature type="transmembrane region" description="Helical" evidence="9">
    <location>
        <begin position="176"/>
        <end position="195"/>
    </location>
</feature>
<gene>
    <name evidence="10" type="primary">Tim22-L</name>
    <name evidence="10" type="ORF">Hamer_G004078</name>
</gene>
<evidence type="ECO:0000256" key="8">
    <source>
        <dbReference type="ARBA" id="ARBA00024713"/>
    </source>
</evidence>
<evidence type="ECO:0000256" key="3">
    <source>
        <dbReference type="ARBA" id="ARBA00022692"/>
    </source>
</evidence>
<dbReference type="PANTHER" id="PTHR14110">
    <property type="entry name" value="MITOCHONDRIAL IMPORT INNER MEMBRANE TRANSLOCASE SUBUNIT TIM22"/>
    <property type="match status" value="1"/>
</dbReference>
<evidence type="ECO:0000256" key="5">
    <source>
        <dbReference type="ARBA" id="ARBA00022989"/>
    </source>
</evidence>
<evidence type="ECO:0000256" key="4">
    <source>
        <dbReference type="ARBA" id="ARBA00022792"/>
    </source>
</evidence>
<dbReference type="EMBL" id="JAHLQT010033114">
    <property type="protein sequence ID" value="KAG7159450.1"/>
    <property type="molecule type" value="Genomic_DNA"/>
</dbReference>
<dbReference type="GO" id="GO:0008320">
    <property type="term" value="F:protein transmembrane transporter activity"/>
    <property type="evidence" value="ECO:0007669"/>
    <property type="project" value="UniProtKB-UniRule"/>
</dbReference>
<dbReference type="GO" id="GO:0042721">
    <property type="term" value="C:TIM22 mitochondrial import inner membrane insertion complex"/>
    <property type="evidence" value="ECO:0007669"/>
    <property type="project" value="UniProtKB-UniRule"/>
</dbReference>
<dbReference type="GO" id="GO:0030943">
    <property type="term" value="F:mitochondrion targeting sequence binding"/>
    <property type="evidence" value="ECO:0007669"/>
    <property type="project" value="TreeGrafter"/>
</dbReference>
<comment type="caution">
    <text evidence="10">The sequence shown here is derived from an EMBL/GenBank/DDBJ whole genome shotgun (WGS) entry which is preliminary data.</text>
</comment>
<dbReference type="Pfam" id="PF02466">
    <property type="entry name" value="Tim17"/>
    <property type="match status" value="1"/>
</dbReference>
<comment type="similarity">
    <text evidence="2 9">Belongs to the Tim17/Tim22/Tim23 family.</text>
</comment>
<keyword evidence="7 9" id="KW-0472">Membrane</keyword>
<keyword evidence="6 9" id="KW-0496">Mitochondrion</keyword>
<comment type="subunit">
    <text evidence="9">Component of the TIM22 complex.</text>
</comment>
<evidence type="ECO:0000256" key="9">
    <source>
        <dbReference type="RuleBase" id="RU367038"/>
    </source>
</evidence>
<dbReference type="GO" id="GO:0045039">
    <property type="term" value="P:protein insertion into mitochondrial inner membrane"/>
    <property type="evidence" value="ECO:0007669"/>
    <property type="project" value="UniProtKB-UniRule"/>
</dbReference>
<keyword evidence="9" id="KW-0811">Translocation</keyword>
<keyword evidence="5 9" id="KW-1133">Transmembrane helix</keyword>
<accession>A0A8J5JKR8</accession>
<keyword evidence="4 9" id="KW-0999">Mitochondrion inner membrane</keyword>
<organism evidence="10 11">
    <name type="scientific">Homarus americanus</name>
    <name type="common">American lobster</name>
    <dbReference type="NCBI Taxonomy" id="6706"/>
    <lineage>
        <taxon>Eukaryota</taxon>
        <taxon>Metazoa</taxon>
        <taxon>Ecdysozoa</taxon>
        <taxon>Arthropoda</taxon>
        <taxon>Crustacea</taxon>
        <taxon>Multicrustacea</taxon>
        <taxon>Malacostraca</taxon>
        <taxon>Eumalacostraca</taxon>
        <taxon>Eucarida</taxon>
        <taxon>Decapoda</taxon>
        <taxon>Pleocyemata</taxon>
        <taxon>Astacidea</taxon>
        <taxon>Nephropoidea</taxon>
        <taxon>Nephropidae</taxon>
        <taxon>Homarus</taxon>
    </lineage>
</organism>
<sequence length="197" mass="21052">MEAVMAAEANTDGGVSDGGRRIPLFTPQEIDQIAKFLVGNQRRERENMIIPRSFTPTVIKSKEEKTVEATFESCPFKAVLSLLAGFVLGGGIGLFAASVTPSIPTPDKPQQSAREVLRELKVSTLSYGKNFAAIGFMFSGVECAIESYRGKTDWKNGTYAGGVTGGILGLRAGMKAGVVGALGFAAFSSIIDYYMRH</sequence>
<evidence type="ECO:0000256" key="2">
    <source>
        <dbReference type="ARBA" id="ARBA00008444"/>
    </source>
</evidence>
<keyword evidence="9" id="KW-0813">Transport</keyword>
<keyword evidence="11" id="KW-1185">Reference proteome</keyword>
<dbReference type="InterPro" id="IPR039175">
    <property type="entry name" value="TIM22"/>
</dbReference>
<protein>
    <recommendedName>
        <fullName evidence="9">Mitochondrial import inner membrane translocase subunit TIM22</fullName>
    </recommendedName>
</protein>
<reference evidence="10" key="1">
    <citation type="journal article" date="2021" name="Sci. Adv.">
        <title>The American lobster genome reveals insights on longevity, neural, and immune adaptations.</title>
        <authorList>
            <person name="Polinski J.M."/>
            <person name="Zimin A.V."/>
            <person name="Clark K.F."/>
            <person name="Kohn A.B."/>
            <person name="Sadowski N."/>
            <person name="Timp W."/>
            <person name="Ptitsyn A."/>
            <person name="Khanna P."/>
            <person name="Romanova D.Y."/>
            <person name="Williams P."/>
            <person name="Greenwood S.J."/>
            <person name="Moroz L.L."/>
            <person name="Walt D.R."/>
            <person name="Bodnar A.G."/>
        </authorList>
    </citation>
    <scope>NUCLEOTIDE SEQUENCE</scope>
    <source>
        <strain evidence="10">GMGI-L3</strain>
    </source>
</reference>
<evidence type="ECO:0000256" key="1">
    <source>
        <dbReference type="ARBA" id="ARBA00004448"/>
    </source>
</evidence>
<comment type="function">
    <text evidence="8 9">Essential core component of the TIM22 complex, a complex that mediates the import and insertion of multi-pass transmembrane proteins into the mitochondrial inner membrane. In the TIM22 complex, it constitutes the voltage-activated and signal-gated channel. Forms a twin-pore translocase that uses the membrane potential as external driving force in 2 voltage-dependent steps.</text>
</comment>
<evidence type="ECO:0000256" key="7">
    <source>
        <dbReference type="ARBA" id="ARBA00023136"/>
    </source>
</evidence>
<proteinExistence type="inferred from homology"/>
<keyword evidence="9" id="KW-0653">Protein transport</keyword>
<comment type="subcellular location">
    <subcellularLocation>
        <location evidence="1 9">Mitochondrion inner membrane</location>
        <topology evidence="1 9">Multi-pass membrane protein</topology>
    </subcellularLocation>
</comment>